<dbReference type="InterPro" id="IPR036410">
    <property type="entry name" value="HSP_DnaJ_Cys-rich_dom_sf"/>
</dbReference>
<keyword evidence="10" id="KW-1185">Reference proteome</keyword>
<dbReference type="InterPro" id="IPR001305">
    <property type="entry name" value="HSP_DnaJ_Cys-rich_dom"/>
</dbReference>
<dbReference type="InterPro" id="IPR008971">
    <property type="entry name" value="HSP40/DnaJ_pept-bd"/>
</dbReference>
<keyword evidence="4 5" id="KW-0862">Zinc</keyword>
<dbReference type="Pfam" id="PF00684">
    <property type="entry name" value="DnaJ_CXXCXGXG"/>
    <property type="match status" value="1"/>
</dbReference>
<feature type="domain" description="J" evidence="7">
    <location>
        <begin position="6"/>
        <end position="71"/>
    </location>
</feature>
<dbReference type="Pfam" id="PF00226">
    <property type="entry name" value="DnaJ"/>
    <property type="match status" value="1"/>
</dbReference>
<dbReference type="Gene3D" id="2.10.230.10">
    <property type="entry name" value="Heat shock protein DnaJ, cysteine-rich domain"/>
    <property type="match status" value="1"/>
</dbReference>
<dbReference type="Gene3D" id="1.10.287.110">
    <property type="entry name" value="DnaJ domain"/>
    <property type="match status" value="1"/>
</dbReference>
<dbReference type="PROSITE" id="PS51188">
    <property type="entry name" value="ZF_CR"/>
    <property type="match status" value="1"/>
</dbReference>
<dbReference type="SUPFAM" id="SSF57938">
    <property type="entry name" value="DnaJ/Hsp40 cysteine-rich domain"/>
    <property type="match status" value="1"/>
</dbReference>
<accession>A0ABX6EUV2</accession>
<proteinExistence type="predicted"/>
<protein>
    <submittedName>
        <fullName evidence="9">J domain-containing protein APJ1</fullName>
    </submittedName>
</protein>
<dbReference type="Pfam" id="PF01556">
    <property type="entry name" value="DnaJ_C"/>
    <property type="match status" value="1"/>
</dbReference>
<feature type="region of interest" description="Disordered" evidence="6">
    <location>
        <begin position="441"/>
        <end position="480"/>
    </location>
</feature>
<dbReference type="InterPro" id="IPR001623">
    <property type="entry name" value="DnaJ_domain"/>
</dbReference>
<evidence type="ECO:0000259" key="7">
    <source>
        <dbReference type="PROSITE" id="PS50076"/>
    </source>
</evidence>
<reference evidence="9 10" key="2">
    <citation type="submission" date="2019-11" db="EMBL/GenBank/DDBJ databases">
        <authorList>
            <person name="Lu H."/>
        </authorList>
    </citation>
    <scope>NUCLEOTIDE SEQUENCE [LARGE SCALE GENOMIC DNA]</scope>
    <source>
        <strain evidence="9 10">FIM1</strain>
    </source>
</reference>
<dbReference type="SMART" id="SM00271">
    <property type="entry name" value="DnaJ"/>
    <property type="match status" value="1"/>
</dbReference>
<dbReference type="EMBL" id="CP015057">
    <property type="protein sequence ID" value="QGN16129.1"/>
    <property type="molecule type" value="Genomic_DNA"/>
</dbReference>
<dbReference type="PANTHER" id="PTHR43888">
    <property type="entry name" value="DNAJ-LIKE-2, ISOFORM A-RELATED"/>
    <property type="match status" value="1"/>
</dbReference>
<evidence type="ECO:0000256" key="2">
    <source>
        <dbReference type="ARBA" id="ARBA00022737"/>
    </source>
</evidence>
<sequence length="480" mass="53470">MVKDTKLYDILEVSADATDQEIKKAYRKKALRHHPDKNNHSPESIKLFQELSHAYEILSDESKRELYDQYGTVDETEINEMMSKQRGAASNAAFAHTAGDLFAQFFGGRPGSASGVGANGSGGNSFFQSFSPDFSSYDMDGSQEMASGPGIHHNLKCTLYDLYHGKRAKLALNRTRLCEKCQGYGGKKTSQCKGCQGTGMYTTTKRMGPMVQTWQTTCKDCGGSGKFIRSKDACEECSGNGFVKERKIFDVEIQPGMTDGKEIVLPGEADEVINTEYGKERVHPGDVIITIELTRRDEHNMKYKYMVHGHDLILDNFEVDLKTSLCGGTIVIEDHPSGKPFKIDVLAGELLKPGCIKCVENKGMPVDQYGKFGNLYIRFQVKFPEQLKNETIEKLSQALVEDENIIKQPPKDDKNGGIDPSQVMEEQVLSSFTADDLQSKFREAKKNPSNKRKRGEHGAYNKNGTQFDSSYDPSDSCQVN</sequence>
<feature type="zinc finger region" description="CR-type" evidence="5">
    <location>
        <begin position="165"/>
        <end position="246"/>
    </location>
</feature>
<dbReference type="PROSITE" id="PS50076">
    <property type="entry name" value="DNAJ_2"/>
    <property type="match status" value="1"/>
</dbReference>
<reference evidence="9 10" key="1">
    <citation type="submission" date="2016-03" db="EMBL/GenBank/DDBJ databases">
        <title>How can Kluyveromyces marxianus grow so fast - potential evolutionary course in Saccharomyces Complex revealed by comparative genomics.</title>
        <authorList>
            <person name="Mo W."/>
            <person name="Lu W."/>
            <person name="Yang X."/>
            <person name="Qi J."/>
            <person name="Lv H."/>
        </authorList>
    </citation>
    <scope>NUCLEOTIDE SEQUENCE [LARGE SCALE GENOMIC DNA]</scope>
    <source>
        <strain evidence="9 10">FIM1</strain>
    </source>
</reference>
<dbReference type="Proteomes" id="UP000422736">
    <property type="component" value="Chromosome 4"/>
</dbReference>
<evidence type="ECO:0000256" key="6">
    <source>
        <dbReference type="SAM" id="MobiDB-lite"/>
    </source>
</evidence>
<dbReference type="CDD" id="cd06257">
    <property type="entry name" value="DnaJ"/>
    <property type="match status" value="1"/>
</dbReference>
<evidence type="ECO:0000256" key="5">
    <source>
        <dbReference type="PROSITE-ProRule" id="PRU00546"/>
    </source>
</evidence>
<dbReference type="InterPro" id="IPR002939">
    <property type="entry name" value="DnaJ_C"/>
</dbReference>
<gene>
    <name evidence="9" type="primary">APJ1</name>
    <name evidence="9" type="ORF">FIM1_2830</name>
</gene>
<dbReference type="InterPro" id="IPR018253">
    <property type="entry name" value="DnaJ_domain_CS"/>
</dbReference>
<dbReference type="CDD" id="cd10719">
    <property type="entry name" value="DnaJ_zf"/>
    <property type="match status" value="1"/>
</dbReference>
<evidence type="ECO:0000313" key="9">
    <source>
        <dbReference type="EMBL" id="QGN16129.1"/>
    </source>
</evidence>
<evidence type="ECO:0000256" key="3">
    <source>
        <dbReference type="ARBA" id="ARBA00022771"/>
    </source>
</evidence>
<organism evidence="9 10">
    <name type="scientific">Kluyveromyces marxianus</name>
    <name type="common">Yeast</name>
    <name type="synonym">Candida kefyr</name>
    <dbReference type="NCBI Taxonomy" id="4911"/>
    <lineage>
        <taxon>Eukaryota</taxon>
        <taxon>Fungi</taxon>
        <taxon>Dikarya</taxon>
        <taxon>Ascomycota</taxon>
        <taxon>Saccharomycotina</taxon>
        <taxon>Saccharomycetes</taxon>
        <taxon>Saccharomycetales</taxon>
        <taxon>Saccharomycetaceae</taxon>
        <taxon>Kluyveromyces</taxon>
    </lineage>
</organism>
<dbReference type="SUPFAM" id="SSF46565">
    <property type="entry name" value="Chaperone J-domain"/>
    <property type="match status" value="1"/>
</dbReference>
<keyword evidence="1 5" id="KW-0479">Metal-binding</keyword>
<evidence type="ECO:0000256" key="4">
    <source>
        <dbReference type="ARBA" id="ARBA00022833"/>
    </source>
</evidence>
<dbReference type="PRINTS" id="PR00625">
    <property type="entry name" value="JDOMAIN"/>
</dbReference>
<dbReference type="InterPro" id="IPR036869">
    <property type="entry name" value="J_dom_sf"/>
</dbReference>
<evidence type="ECO:0000256" key="1">
    <source>
        <dbReference type="ARBA" id="ARBA00022723"/>
    </source>
</evidence>
<name>A0ABX6EUV2_KLUMA</name>
<keyword evidence="2" id="KW-0677">Repeat</keyword>
<dbReference type="InterPro" id="IPR044713">
    <property type="entry name" value="DNJA1/2-like"/>
</dbReference>
<dbReference type="Gene3D" id="2.60.260.20">
    <property type="entry name" value="Urease metallochaperone UreE, N-terminal domain"/>
    <property type="match status" value="2"/>
</dbReference>
<dbReference type="SUPFAM" id="SSF49493">
    <property type="entry name" value="HSP40/DnaJ peptide-binding domain"/>
    <property type="match status" value="2"/>
</dbReference>
<evidence type="ECO:0000259" key="8">
    <source>
        <dbReference type="PROSITE" id="PS51188"/>
    </source>
</evidence>
<dbReference type="CDD" id="cd10747">
    <property type="entry name" value="DnaJ_C"/>
    <property type="match status" value="1"/>
</dbReference>
<feature type="compositionally biased region" description="Polar residues" evidence="6">
    <location>
        <begin position="462"/>
        <end position="480"/>
    </location>
</feature>
<keyword evidence="3 5" id="KW-0863">Zinc-finger</keyword>
<dbReference type="PROSITE" id="PS00636">
    <property type="entry name" value="DNAJ_1"/>
    <property type="match status" value="1"/>
</dbReference>
<feature type="domain" description="CR-type" evidence="8">
    <location>
        <begin position="165"/>
        <end position="246"/>
    </location>
</feature>
<evidence type="ECO:0000313" key="10">
    <source>
        <dbReference type="Proteomes" id="UP000422736"/>
    </source>
</evidence>